<dbReference type="GO" id="GO:0003677">
    <property type="term" value="F:DNA binding"/>
    <property type="evidence" value="ECO:0007669"/>
    <property type="project" value="InterPro"/>
</dbReference>
<dbReference type="InterPro" id="IPR044210">
    <property type="entry name" value="Tfc3-like"/>
</dbReference>
<dbReference type="GO" id="GO:0000127">
    <property type="term" value="C:transcription factor TFIIIC complex"/>
    <property type="evidence" value="ECO:0007669"/>
    <property type="project" value="InterPro"/>
</dbReference>
<protein>
    <submittedName>
        <fullName evidence="1">Uncharacterized protein</fullName>
    </submittedName>
</protein>
<dbReference type="GO" id="GO:0006384">
    <property type="term" value="P:transcription initiation at RNA polymerase III promoter"/>
    <property type="evidence" value="ECO:0007669"/>
    <property type="project" value="InterPro"/>
</dbReference>
<name>A0A0A9GVA6_ARUDO</name>
<dbReference type="AlphaFoldDB" id="A0A0A9GVA6"/>
<organism evidence="1">
    <name type="scientific">Arundo donax</name>
    <name type="common">Giant reed</name>
    <name type="synonym">Donax arundinaceus</name>
    <dbReference type="NCBI Taxonomy" id="35708"/>
    <lineage>
        <taxon>Eukaryota</taxon>
        <taxon>Viridiplantae</taxon>
        <taxon>Streptophyta</taxon>
        <taxon>Embryophyta</taxon>
        <taxon>Tracheophyta</taxon>
        <taxon>Spermatophyta</taxon>
        <taxon>Magnoliopsida</taxon>
        <taxon>Liliopsida</taxon>
        <taxon>Poales</taxon>
        <taxon>Poaceae</taxon>
        <taxon>PACMAD clade</taxon>
        <taxon>Arundinoideae</taxon>
        <taxon>Arundineae</taxon>
        <taxon>Arundo</taxon>
    </lineage>
</organism>
<dbReference type="PANTHER" id="PTHR15180">
    <property type="entry name" value="GENERAL TRANSCRIPTION FACTOR 3C POLYPEPTIDE 1"/>
    <property type="match status" value="1"/>
</dbReference>
<sequence length="408" mass="46483">MIPRSIKTKKHKPLPKIESDFCYRREKGFPGIQVALNQERFQTSSHMQVLHDKECLIFTSSRKISSKNANVYAESHNIPYSNNSSSYRRLLSESQLENYYIGWPWDAMEKYAKELPSVSVNQNESFILSSELFRNAFCSIHQAGEQGLTMREFSQALHPLGMQLAYVIVDTLMRFQLAIKVNAYDGVQIVDSLHMSKYHITTVRECNHCSCSGAPAFATVDNGDAKNLLQQKQAIPSNLLGATKMLGDGHTVTVINVQSKSSSRCIYNQYLEDEEVPTTTRTDNKEINCYRACERHICQPILPWINGDGSINGTIYEGLSRRVIGYVMQYPGVMEEDVIHRMHVLNPQTCRTLLDKLTSDEHLHVRVLDEHVPTAPTILQSLFKKDTCNQPSKCKKRYFANPMSTFML</sequence>
<proteinExistence type="predicted"/>
<reference evidence="1" key="1">
    <citation type="submission" date="2014-09" db="EMBL/GenBank/DDBJ databases">
        <authorList>
            <person name="Magalhaes I.L.F."/>
            <person name="Oliveira U."/>
            <person name="Santos F.R."/>
            <person name="Vidigal T.H.D.A."/>
            <person name="Brescovit A.D."/>
            <person name="Santos A.J."/>
        </authorList>
    </citation>
    <scope>NUCLEOTIDE SEQUENCE</scope>
    <source>
        <tissue evidence="1">Shoot tissue taken approximately 20 cm above the soil surface</tissue>
    </source>
</reference>
<reference evidence="1" key="2">
    <citation type="journal article" date="2015" name="Data Brief">
        <title>Shoot transcriptome of the giant reed, Arundo donax.</title>
        <authorList>
            <person name="Barrero R.A."/>
            <person name="Guerrero F.D."/>
            <person name="Moolhuijzen P."/>
            <person name="Goolsby J.A."/>
            <person name="Tidwell J."/>
            <person name="Bellgard S.E."/>
            <person name="Bellgard M.I."/>
        </authorList>
    </citation>
    <scope>NUCLEOTIDE SEQUENCE</scope>
    <source>
        <tissue evidence="1">Shoot tissue taken approximately 20 cm above the soil surface</tissue>
    </source>
</reference>
<dbReference type="GO" id="GO:0042791">
    <property type="term" value="P:5S class rRNA transcription by RNA polymerase III"/>
    <property type="evidence" value="ECO:0007669"/>
    <property type="project" value="TreeGrafter"/>
</dbReference>
<accession>A0A0A9GVA6</accession>
<dbReference type="EMBL" id="GBRH01169419">
    <property type="protein sequence ID" value="JAE28477.1"/>
    <property type="molecule type" value="Transcribed_RNA"/>
</dbReference>
<dbReference type="PANTHER" id="PTHR15180:SF1">
    <property type="entry name" value="GENERAL TRANSCRIPTION FACTOR 3C POLYPEPTIDE 1"/>
    <property type="match status" value="1"/>
</dbReference>
<evidence type="ECO:0000313" key="1">
    <source>
        <dbReference type="EMBL" id="JAE28477.1"/>
    </source>
</evidence>